<comment type="caution">
    <text evidence="2">The sequence shown here is derived from an EMBL/GenBank/DDBJ whole genome shotgun (WGS) entry which is preliminary data.</text>
</comment>
<dbReference type="AlphaFoldDB" id="A0A8J2L842"/>
<gene>
    <name evidence="2" type="ORF">AFUS01_LOCUS37001</name>
</gene>
<dbReference type="Proteomes" id="UP000708208">
    <property type="component" value="Unassembled WGS sequence"/>
</dbReference>
<proteinExistence type="predicted"/>
<name>A0A8J2L842_9HEXA</name>
<reference evidence="2" key="1">
    <citation type="submission" date="2021-06" db="EMBL/GenBank/DDBJ databases">
        <authorList>
            <person name="Hodson N. C."/>
            <person name="Mongue J. A."/>
            <person name="Jaron S. K."/>
        </authorList>
    </citation>
    <scope>NUCLEOTIDE SEQUENCE</scope>
</reference>
<evidence type="ECO:0000256" key="1">
    <source>
        <dbReference type="SAM" id="MobiDB-lite"/>
    </source>
</evidence>
<sequence length="95" mass="10581">MTANAIPLLPEINQETDGKSSSTERATTEISDEGSTPAFEEFPGNSDSNGSEGQNLENMANAAEEDKYEEFQKKMQFPKFLQMKLEKLVENFGKL</sequence>
<dbReference type="EMBL" id="CAJVCH010541849">
    <property type="protein sequence ID" value="CAG7826983.1"/>
    <property type="molecule type" value="Genomic_DNA"/>
</dbReference>
<protein>
    <submittedName>
        <fullName evidence="2">Uncharacterized protein</fullName>
    </submittedName>
</protein>
<accession>A0A8J2L842</accession>
<feature type="region of interest" description="Disordered" evidence="1">
    <location>
        <begin position="1"/>
        <end position="65"/>
    </location>
</feature>
<keyword evidence="3" id="KW-1185">Reference proteome</keyword>
<feature type="compositionally biased region" description="Polar residues" evidence="1">
    <location>
        <begin position="13"/>
        <end position="29"/>
    </location>
</feature>
<evidence type="ECO:0000313" key="2">
    <source>
        <dbReference type="EMBL" id="CAG7826983.1"/>
    </source>
</evidence>
<feature type="compositionally biased region" description="Polar residues" evidence="1">
    <location>
        <begin position="45"/>
        <end position="58"/>
    </location>
</feature>
<organism evidence="2 3">
    <name type="scientific">Allacma fusca</name>
    <dbReference type="NCBI Taxonomy" id="39272"/>
    <lineage>
        <taxon>Eukaryota</taxon>
        <taxon>Metazoa</taxon>
        <taxon>Ecdysozoa</taxon>
        <taxon>Arthropoda</taxon>
        <taxon>Hexapoda</taxon>
        <taxon>Collembola</taxon>
        <taxon>Symphypleona</taxon>
        <taxon>Sminthuridae</taxon>
        <taxon>Allacma</taxon>
    </lineage>
</organism>
<evidence type="ECO:0000313" key="3">
    <source>
        <dbReference type="Proteomes" id="UP000708208"/>
    </source>
</evidence>